<dbReference type="AlphaFoldDB" id="A0A0V0RS55"/>
<evidence type="ECO:0000313" key="2">
    <source>
        <dbReference type="EMBL" id="KRX17328.1"/>
    </source>
</evidence>
<proteinExistence type="predicted"/>
<accession>A0A0V0RS55</accession>
<comment type="caution">
    <text evidence="2">The sequence shown here is derived from an EMBL/GenBank/DDBJ whole genome shotgun (WGS) entry which is preliminary data.</text>
</comment>
<evidence type="ECO:0000313" key="3">
    <source>
        <dbReference type="Proteomes" id="UP000054630"/>
    </source>
</evidence>
<protein>
    <submittedName>
        <fullName evidence="2">Uncharacterized protein</fullName>
    </submittedName>
</protein>
<sequence>MGTELSPSGTKPKNDGDHQPADRYRGRRHRPEVTRSCQTNATERWRKVATCGWGYSPSTTGEMEGSSRLAARYTRITFFAQ</sequence>
<gene>
    <name evidence="2" type="ORF">T07_4078</name>
</gene>
<reference evidence="2 3" key="1">
    <citation type="submission" date="2015-01" db="EMBL/GenBank/DDBJ databases">
        <title>Evolution of Trichinella species and genotypes.</title>
        <authorList>
            <person name="Korhonen P.K."/>
            <person name="Edoardo P."/>
            <person name="Giuseppe L.R."/>
            <person name="Gasser R.B."/>
        </authorList>
    </citation>
    <scope>NUCLEOTIDE SEQUENCE [LARGE SCALE GENOMIC DNA]</scope>
    <source>
        <strain evidence="2">ISS37</strain>
    </source>
</reference>
<dbReference type="Proteomes" id="UP000054630">
    <property type="component" value="Unassembled WGS sequence"/>
</dbReference>
<keyword evidence="3" id="KW-1185">Reference proteome</keyword>
<name>A0A0V0RS55_9BILA</name>
<evidence type="ECO:0000256" key="1">
    <source>
        <dbReference type="SAM" id="MobiDB-lite"/>
    </source>
</evidence>
<dbReference type="OrthoDB" id="10462785at2759"/>
<feature type="compositionally biased region" description="Polar residues" evidence="1">
    <location>
        <begin position="1"/>
        <end position="11"/>
    </location>
</feature>
<feature type="region of interest" description="Disordered" evidence="1">
    <location>
        <begin position="1"/>
        <end position="39"/>
    </location>
</feature>
<organism evidence="2 3">
    <name type="scientific">Trichinella nelsoni</name>
    <dbReference type="NCBI Taxonomy" id="6336"/>
    <lineage>
        <taxon>Eukaryota</taxon>
        <taxon>Metazoa</taxon>
        <taxon>Ecdysozoa</taxon>
        <taxon>Nematoda</taxon>
        <taxon>Enoplea</taxon>
        <taxon>Dorylaimia</taxon>
        <taxon>Trichinellida</taxon>
        <taxon>Trichinellidae</taxon>
        <taxon>Trichinella</taxon>
    </lineage>
</organism>
<dbReference type="EMBL" id="JYDL01000089">
    <property type="protein sequence ID" value="KRX17328.1"/>
    <property type="molecule type" value="Genomic_DNA"/>
</dbReference>
<feature type="compositionally biased region" description="Basic and acidic residues" evidence="1">
    <location>
        <begin position="12"/>
        <end position="24"/>
    </location>
</feature>